<organism evidence="1 2">
    <name type="scientific">Gnathostoma spinigerum</name>
    <dbReference type="NCBI Taxonomy" id="75299"/>
    <lineage>
        <taxon>Eukaryota</taxon>
        <taxon>Metazoa</taxon>
        <taxon>Ecdysozoa</taxon>
        <taxon>Nematoda</taxon>
        <taxon>Chromadorea</taxon>
        <taxon>Rhabditida</taxon>
        <taxon>Spirurina</taxon>
        <taxon>Gnathostomatomorpha</taxon>
        <taxon>Gnathostomatoidea</taxon>
        <taxon>Gnathostomatidae</taxon>
        <taxon>Gnathostoma</taxon>
    </lineage>
</organism>
<proteinExistence type="predicted"/>
<dbReference type="EMBL" id="JBGFUD010000153">
    <property type="protein sequence ID" value="MFH4973826.1"/>
    <property type="molecule type" value="Genomic_DNA"/>
</dbReference>
<reference evidence="1 2" key="1">
    <citation type="submission" date="2024-08" db="EMBL/GenBank/DDBJ databases">
        <title>Gnathostoma spinigerum genome.</title>
        <authorList>
            <person name="Gonzalez-Bertolin B."/>
            <person name="Monzon S."/>
            <person name="Zaballos A."/>
            <person name="Jimenez P."/>
            <person name="Dekumyoy P."/>
            <person name="Varona S."/>
            <person name="Cuesta I."/>
            <person name="Sumanam S."/>
            <person name="Adisakwattana P."/>
            <person name="Gasser R.B."/>
            <person name="Hernandez-Gonzalez A."/>
            <person name="Young N.D."/>
            <person name="Perteguer M.J."/>
        </authorList>
    </citation>
    <scope>NUCLEOTIDE SEQUENCE [LARGE SCALE GENOMIC DNA]</scope>
    <source>
        <strain evidence="1">AL3</strain>
        <tissue evidence="1">Liver</tissue>
    </source>
</reference>
<evidence type="ECO:0000313" key="1">
    <source>
        <dbReference type="EMBL" id="MFH4973826.1"/>
    </source>
</evidence>
<keyword evidence="2" id="KW-1185">Reference proteome</keyword>
<protein>
    <submittedName>
        <fullName evidence="1">Uncharacterized protein</fullName>
    </submittedName>
</protein>
<dbReference type="Proteomes" id="UP001608902">
    <property type="component" value="Unassembled WGS sequence"/>
</dbReference>
<sequence length="81" mass="8865">MTDTVRQWLLSTIEGRGFWMKLGSCQSQLNVPLRPSLSLPSHHISKLYSSLSSALSSRLPFHLTISASITSLPSLSHEAAT</sequence>
<dbReference type="AlphaFoldDB" id="A0ABD6E8Z3"/>
<accession>A0ABD6E8Z3</accession>
<comment type="caution">
    <text evidence="1">The sequence shown here is derived from an EMBL/GenBank/DDBJ whole genome shotgun (WGS) entry which is preliminary data.</text>
</comment>
<evidence type="ECO:0000313" key="2">
    <source>
        <dbReference type="Proteomes" id="UP001608902"/>
    </source>
</evidence>
<gene>
    <name evidence="1" type="ORF">AB6A40_000535</name>
</gene>
<name>A0ABD6E8Z3_9BILA</name>